<keyword evidence="2" id="KW-0964">Secreted</keyword>
<evidence type="ECO:0000256" key="4">
    <source>
        <dbReference type="ARBA" id="ARBA00022737"/>
    </source>
</evidence>
<keyword evidence="5" id="KW-1015">Disulfide bond</keyword>
<comment type="subcellular location">
    <subcellularLocation>
        <location evidence="1">Secreted</location>
    </subcellularLocation>
</comment>
<keyword evidence="9" id="KW-1185">Reference proteome</keyword>
<proteinExistence type="predicted"/>
<dbReference type="SMART" id="SM00120">
    <property type="entry name" value="HX"/>
    <property type="match status" value="4"/>
</dbReference>
<evidence type="ECO:0000256" key="6">
    <source>
        <dbReference type="ARBA" id="ARBA00023180"/>
    </source>
</evidence>
<dbReference type="CDD" id="cd00094">
    <property type="entry name" value="HX"/>
    <property type="match status" value="1"/>
</dbReference>
<keyword evidence="6" id="KW-0325">Glycoprotein</keyword>
<feature type="repeat" description="Hemopexin" evidence="7">
    <location>
        <begin position="74"/>
        <end position="119"/>
    </location>
</feature>
<feature type="repeat" description="Hemopexin" evidence="7">
    <location>
        <begin position="120"/>
        <end position="169"/>
    </location>
</feature>
<dbReference type="InterPro" id="IPR018487">
    <property type="entry name" value="Hemopexin-like_repeat"/>
</dbReference>
<dbReference type="Pfam" id="PF00045">
    <property type="entry name" value="Hemopexin"/>
    <property type="match status" value="3"/>
</dbReference>
<feature type="repeat" description="Hemopexin" evidence="7">
    <location>
        <begin position="28"/>
        <end position="73"/>
    </location>
</feature>
<dbReference type="Proteomes" id="UP001367676">
    <property type="component" value="Unassembled WGS sequence"/>
</dbReference>
<evidence type="ECO:0000256" key="1">
    <source>
        <dbReference type="ARBA" id="ARBA00004613"/>
    </source>
</evidence>
<accession>A0AAN9Y1V2</accession>
<name>A0AAN9Y1V2_9HEMI</name>
<evidence type="ECO:0000256" key="2">
    <source>
        <dbReference type="ARBA" id="ARBA00022525"/>
    </source>
</evidence>
<dbReference type="PROSITE" id="PS51642">
    <property type="entry name" value="HEMOPEXIN_2"/>
    <property type="match status" value="4"/>
</dbReference>
<evidence type="ECO:0000313" key="8">
    <source>
        <dbReference type="EMBL" id="KAK7582490.1"/>
    </source>
</evidence>
<dbReference type="GO" id="GO:0005576">
    <property type="term" value="C:extracellular region"/>
    <property type="evidence" value="ECO:0007669"/>
    <property type="project" value="UniProtKB-SubCell"/>
</dbReference>
<keyword evidence="4" id="KW-0677">Repeat</keyword>
<dbReference type="Gene3D" id="2.110.10.10">
    <property type="entry name" value="Hemopexin-like domain"/>
    <property type="match status" value="1"/>
</dbReference>
<organism evidence="8 9">
    <name type="scientific">Parthenolecanium corni</name>
    <dbReference type="NCBI Taxonomy" id="536013"/>
    <lineage>
        <taxon>Eukaryota</taxon>
        <taxon>Metazoa</taxon>
        <taxon>Ecdysozoa</taxon>
        <taxon>Arthropoda</taxon>
        <taxon>Hexapoda</taxon>
        <taxon>Insecta</taxon>
        <taxon>Pterygota</taxon>
        <taxon>Neoptera</taxon>
        <taxon>Paraneoptera</taxon>
        <taxon>Hemiptera</taxon>
        <taxon>Sternorrhyncha</taxon>
        <taxon>Coccoidea</taxon>
        <taxon>Coccidae</taxon>
        <taxon>Parthenolecanium</taxon>
    </lineage>
</organism>
<dbReference type="PANTHER" id="PTHR22917:SF6">
    <property type="entry name" value="EG:8D8.2 PROTEIN-RELATED"/>
    <property type="match status" value="1"/>
</dbReference>
<feature type="repeat" description="Hemopexin" evidence="7">
    <location>
        <begin position="170"/>
        <end position="226"/>
    </location>
</feature>
<gene>
    <name evidence="8" type="ORF">V9T40_013935</name>
</gene>
<dbReference type="SUPFAM" id="SSF50923">
    <property type="entry name" value="Hemopexin-like domain"/>
    <property type="match status" value="1"/>
</dbReference>
<dbReference type="InterPro" id="IPR018486">
    <property type="entry name" value="Hemopexin_CS"/>
</dbReference>
<dbReference type="EMBL" id="JBBCAQ010000033">
    <property type="protein sequence ID" value="KAK7582490.1"/>
    <property type="molecule type" value="Genomic_DNA"/>
</dbReference>
<protein>
    <submittedName>
        <fullName evidence="8">Uncharacterized protein</fullName>
    </submittedName>
</protein>
<keyword evidence="3" id="KW-0732">Signal</keyword>
<comment type="caution">
    <text evidence="8">The sequence shown here is derived from an EMBL/GenBank/DDBJ whole genome shotgun (WGS) entry which is preliminary data.</text>
</comment>
<dbReference type="InterPro" id="IPR036375">
    <property type="entry name" value="Hemopexin-like_dom_sf"/>
</dbReference>
<dbReference type="InterPro" id="IPR051298">
    <property type="entry name" value="Heme_transport/Cell_adhesion"/>
</dbReference>
<evidence type="ECO:0000256" key="5">
    <source>
        <dbReference type="ARBA" id="ARBA00023157"/>
    </source>
</evidence>
<dbReference type="AlphaFoldDB" id="A0AAN9Y1V2"/>
<dbReference type="InterPro" id="IPR000585">
    <property type="entry name" value="Hemopexin-like_dom"/>
</dbReference>
<dbReference type="PANTHER" id="PTHR22917">
    <property type="entry name" value="HEMOPEXIN DOMAIN-CONTAINING PROTEIN"/>
    <property type="match status" value="1"/>
</dbReference>
<dbReference type="FunFam" id="2.110.10.10:FF:000005">
    <property type="entry name" value="Stromelysin-3 preproprotein"/>
    <property type="match status" value="1"/>
</dbReference>
<evidence type="ECO:0000256" key="7">
    <source>
        <dbReference type="PROSITE-ProRule" id="PRU01011"/>
    </source>
</evidence>
<dbReference type="PROSITE" id="PS00024">
    <property type="entry name" value="HEMOPEXIN"/>
    <property type="match status" value="1"/>
</dbReference>
<evidence type="ECO:0000313" key="9">
    <source>
        <dbReference type="Proteomes" id="UP001367676"/>
    </source>
</evidence>
<sequence length="232" mass="26692">MSLDVNVTLGTFGLSIAPGDNTFNLCENTTIDAAFYFKDGKLYVFKGAHYWVVVNDKLESGYPKLAKEKWNGLPSKIDTAFSYKNDELFFFKGPVYWKYVATKLEPGYPKLINDGFPGIPDDIQAASVWGKNGFIYFFKDNRYWRYEPNREPPVRSAYPKAISDGWDGIPNDLDAMVLSKGDTTKGVTYFVKGKEYWRFDDEKLKVFYDQNYAPYPRQTGPWWFGCSKLPDP</sequence>
<evidence type="ECO:0000256" key="3">
    <source>
        <dbReference type="ARBA" id="ARBA00022729"/>
    </source>
</evidence>
<reference evidence="8 9" key="1">
    <citation type="submission" date="2024-03" db="EMBL/GenBank/DDBJ databases">
        <title>Adaptation during the transition from Ophiocordyceps entomopathogen to insect associate is accompanied by gene loss and intensified selection.</title>
        <authorList>
            <person name="Ward C.M."/>
            <person name="Onetto C.A."/>
            <person name="Borneman A.R."/>
        </authorList>
    </citation>
    <scope>NUCLEOTIDE SEQUENCE [LARGE SCALE GENOMIC DNA]</scope>
    <source>
        <strain evidence="8">AWRI1</strain>
        <tissue evidence="8">Single Adult Female</tissue>
    </source>
</reference>